<dbReference type="SUPFAM" id="SSF55073">
    <property type="entry name" value="Nucleotide cyclase"/>
    <property type="match status" value="1"/>
</dbReference>
<dbReference type="EMBL" id="BX842648">
    <property type="protein sequence ID" value="CAE78699.1"/>
    <property type="molecule type" value="Genomic_DNA"/>
</dbReference>
<dbReference type="CDD" id="cd22682">
    <property type="entry name" value="FHA_DgcB-like"/>
    <property type="match status" value="1"/>
</dbReference>
<dbReference type="GO" id="GO:0052621">
    <property type="term" value="F:diguanylate cyclase activity"/>
    <property type="evidence" value="ECO:0007669"/>
    <property type="project" value="UniProtKB-EC"/>
</dbReference>
<evidence type="ECO:0000259" key="4">
    <source>
        <dbReference type="PROSITE" id="PS50887"/>
    </source>
</evidence>
<dbReference type="SMART" id="SM00240">
    <property type="entry name" value="FHA"/>
    <property type="match status" value="1"/>
</dbReference>
<dbReference type="eggNOG" id="COG3706">
    <property type="taxonomic scope" value="Bacteria"/>
</dbReference>
<dbReference type="EC" id="2.7.7.65" evidence="1"/>
<feature type="modified residue" description="Phosphothreonine" evidence="9">
    <location>
        <position position="24"/>
    </location>
</feature>
<dbReference type="GO" id="GO:0043709">
    <property type="term" value="P:cell adhesion involved in single-species biofilm formation"/>
    <property type="evidence" value="ECO:0007669"/>
    <property type="project" value="TreeGrafter"/>
</dbReference>
<dbReference type="SMART" id="SM00267">
    <property type="entry name" value="GGDEF"/>
    <property type="match status" value="1"/>
</dbReference>
<sequence length="320" mass="34889">MTGGSFILFPMAHNDDNSDNLEKTSIVASDTFKGRLKEADDVPPAIVVLIGPPGYVGKQYPITASDIVIGRSVESQVYIDDKSLSRSHAKFAVNGSEVSVIDLGSTNKTIVNGQVIPPLASCLLKNNDQIKTGNVIFKFLEKGSIEAMTNAAMYDRAQKDALTGAHSKGALLDKGPEAMKRAEVLNEPFSLVTFDIDHFKKINDSYGHPGGDYVLKELCRIVITKLIRSNDFFARYGGEEFVLLLSGSPSKTAGEVGERIRQTIEAHDFTFEGKKIPVTISVGVATKLPNETEWTQVYDRADKALYQSKQGGRNRTTIVA</sequence>
<feature type="binding site" evidence="7">
    <location>
        <position position="228"/>
    </location>
    <ligand>
        <name>3',3'-c-di-GMP</name>
        <dbReference type="ChEBI" id="CHEBI:58805"/>
    </ligand>
</feature>
<dbReference type="Gene3D" id="2.60.200.20">
    <property type="match status" value="1"/>
</dbReference>
<feature type="domain" description="GGDEF" evidence="4">
    <location>
        <begin position="187"/>
        <end position="320"/>
    </location>
</feature>
<feature type="binding site" evidence="7">
    <location>
        <position position="229"/>
    </location>
    <ligand>
        <name>3',3'-c-di-GMP</name>
        <dbReference type="ChEBI" id="CHEBI:58805"/>
    </ligand>
</feature>
<evidence type="ECO:0007829" key="8">
    <source>
        <dbReference type="PDB" id="6HC0"/>
    </source>
</evidence>
<feature type="binding site" evidence="7">
    <location>
        <position position="259"/>
    </location>
    <ligand>
        <name>3',3'-c-di-GMP</name>
        <dbReference type="ChEBI" id="CHEBI:58805"/>
    </ligand>
</feature>
<dbReference type="PDBsum" id="6HBZ"/>
<dbReference type="Gene3D" id="3.30.70.270">
    <property type="match status" value="1"/>
</dbReference>
<dbReference type="FunFam" id="3.30.70.270:FF:000001">
    <property type="entry name" value="Diguanylate cyclase domain protein"/>
    <property type="match status" value="1"/>
</dbReference>
<dbReference type="GO" id="GO:1902201">
    <property type="term" value="P:negative regulation of bacterial-type flagellum-dependent cell motility"/>
    <property type="evidence" value="ECO:0007669"/>
    <property type="project" value="TreeGrafter"/>
</dbReference>
<dbReference type="InterPro" id="IPR050469">
    <property type="entry name" value="Diguanylate_Cyclase"/>
</dbReference>
<evidence type="ECO:0007829" key="7">
    <source>
        <dbReference type="PDB" id="6HBZ"/>
    </source>
</evidence>
<dbReference type="GO" id="GO:0005886">
    <property type="term" value="C:plasma membrane"/>
    <property type="evidence" value="ECO:0007669"/>
    <property type="project" value="TreeGrafter"/>
</dbReference>
<proteinExistence type="evidence at protein level"/>
<dbReference type="KEGG" id="bba:Bd0742"/>
<feature type="binding site" evidence="7">
    <location>
        <position position="225"/>
    </location>
    <ligand>
        <name>3',3'-c-di-GMP</name>
        <dbReference type="ChEBI" id="CHEBI:58805"/>
    </ligand>
</feature>
<comment type="catalytic activity">
    <reaction evidence="2">
        <text>2 GTP = 3',3'-c-di-GMP + 2 diphosphate</text>
        <dbReference type="Rhea" id="RHEA:24898"/>
        <dbReference type="ChEBI" id="CHEBI:33019"/>
        <dbReference type="ChEBI" id="CHEBI:37565"/>
        <dbReference type="ChEBI" id="CHEBI:58805"/>
        <dbReference type="EC" id="2.7.7.65"/>
    </reaction>
</comment>
<feature type="binding site" evidence="7">
    <location>
        <position position="231"/>
    </location>
    <ligand>
        <name>3',3'-c-di-GMP</name>
        <dbReference type="ChEBI" id="CHEBI:58805"/>
    </ligand>
</feature>
<dbReference type="InterPro" id="IPR029787">
    <property type="entry name" value="Nucleotide_cyclase"/>
</dbReference>
<dbReference type="GO" id="GO:0000166">
    <property type="term" value="F:nucleotide binding"/>
    <property type="evidence" value="ECO:0007669"/>
    <property type="project" value="UniProtKB-KW"/>
</dbReference>
<dbReference type="Proteomes" id="UP000008080">
    <property type="component" value="Chromosome"/>
</dbReference>
<dbReference type="PROSITE" id="PS50887">
    <property type="entry name" value="GGDEF"/>
    <property type="match status" value="1"/>
</dbReference>
<dbReference type="PDB" id="6HC1">
    <property type="method" value="X-ray"/>
    <property type="resolution" value="1.49 A"/>
    <property type="chains" value="A/B=42-144, C=21-31"/>
</dbReference>
<dbReference type="NCBIfam" id="TIGR00254">
    <property type="entry name" value="GGDEF"/>
    <property type="match status" value="1"/>
</dbReference>
<dbReference type="Pfam" id="PF00990">
    <property type="entry name" value="GGDEF"/>
    <property type="match status" value="1"/>
</dbReference>
<dbReference type="PDB" id="6HBZ">
    <property type="method" value="X-ray"/>
    <property type="resolution" value="1.79 A"/>
    <property type="chains" value="A/B=42-320"/>
</dbReference>
<dbReference type="InterPro" id="IPR008984">
    <property type="entry name" value="SMAD_FHA_dom_sf"/>
</dbReference>
<evidence type="ECO:0000259" key="3">
    <source>
        <dbReference type="PROSITE" id="PS50006"/>
    </source>
</evidence>
<dbReference type="PANTHER" id="PTHR45138">
    <property type="entry name" value="REGULATORY COMPONENTS OF SENSORY TRANSDUCTION SYSTEM"/>
    <property type="match status" value="1"/>
</dbReference>
<dbReference type="PANTHER" id="PTHR45138:SF9">
    <property type="entry name" value="DIGUANYLATE CYCLASE DGCM-RELATED"/>
    <property type="match status" value="1"/>
</dbReference>
<evidence type="ECO:0000313" key="5">
    <source>
        <dbReference type="EMBL" id="CAE78699.1"/>
    </source>
</evidence>
<dbReference type="CDD" id="cd01949">
    <property type="entry name" value="GGDEF"/>
    <property type="match status" value="1"/>
</dbReference>
<reference evidence="5 6" key="1">
    <citation type="journal article" date="2004" name="Science">
        <title>A predator unmasked: life cycle of Bdellovibrio bacteriovorus from a genomic perspective.</title>
        <authorList>
            <person name="Rendulic S."/>
            <person name="Jagtap P."/>
            <person name="Rosinus A."/>
            <person name="Eppinger M."/>
            <person name="Baar C."/>
            <person name="Lanz C."/>
            <person name="Keller H."/>
            <person name="Lambert C."/>
            <person name="Evans K.J."/>
            <person name="Goesmann A."/>
            <person name="Meyer F."/>
            <person name="Sockett R.E."/>
            <person name="Schuster S.C."/>
        </authorList>
    </citation>
    <scope>NUCLEOTIDE SEQUENCE [LARGE SCALE GENOMIC DNA]</scope>
    <source>
        <strain evidence="6">ATCC 15356 / DSM 50701 / NCIMB 9529 / HD100</strain>
    </source>
</reference>
<dbReference type="InterPro" id="IPR043128">
    <property type="entry name" value="Rev_trsase/Diguanyl_cyclase"/>
</dbReference>
<name>Q6MPU8_BDEBA</name>
<accession>Q6MPU8</accession>
<gene>
    <name evidence="5" type="ordered locus">Bd0742</name>
</gene>
<dbReference type="PDBsum" id="6HC1"/>
<protein>
    <recommendedName>
        <fullName evidence="1">diguanylate cyclase</fullName>
        <ecNumber evidence="1">2.7.7.65</ecNumber>
    </recommendedName>
</protein>
<organism evidence="5 6">
    <name type="scientific">Bdellovibrio bacteriovorus (strain ATCC 15356 / DSM 50701 / NCIMB 9529 / HD100)</name>
    <dbReference type="NCBI Taxonomy" id="264462"/>
    <lineage>
        <taxon>Bacteria</taxon>
        <taxon>Pseudomonadati</taxon>
        <taxon>Bdellovibrionota</taxon>
        <taxon>Bdellovibrionia</taxon>
        <taxon>Bdellovibrionales</taxon>
        <taxon>Pseudobdellovibrionaceae</taxon>
        <taxon>Bdellovibrio</taxon>
    </lineage>
</organism>
<dbReference type="SUPFAM" id="SSF49879">
    <property type="entry name" value="SMAD/FHA domain"/>
    <property type="match status" value="1"/>
</dbReference>
<dbReference type="PDB" id="6HC0">
    <property type="method" value="X-ray"/>
    <property type="resolution" value="1.87 A"/>
    <property type="chains" value="A=23-29, B/C/D/E=42-146"/>
</dbReference>
<dbReference type="PDBsum" id="6HC0"/>
<dbReference type="Pfam" id="PF00498">
    <property type="entry name" value="FHA"/>
    <property type="match status" value="1"/>
</dbReference>
<evidence type="ECO:0000256" key="2">
    <source>
        <dbReference type="ARBA" id="ARBA00034247"/>
    </source>
</evidence>
<keyword evidence="6" id="KW-1185">Reference proteome</keyword>
<dbReference type="PROSITE" id="PS50006">
    <property type="entry name" value="FHA_DOMAIN"/>
    <property type="match status" value="1"/>
</dbReference>
<dbReference type="InterPro" id="IPR000160">
    <property type="entry name" value="GGDEF_dom"/>
</dbReference>
<dbReference type="HOGENOM" id="CLU_064267_0_0_7"/>
<reference evidence="7 8" key="2">
    <citation type="journal article" date="2019" name="Nat. Commun.">
        <title>Structural basis for activation of a diguanylate cyclase required for bacterial predation in Bdellovibrio.</title>
        <authorList>
            <person name="Meek R.W."/>
            <person name="Cadby I.T."/>
            <person name="Moynihan P.J."/>
            <person name="Lovering A.L."/>
        </authorList>
    </citation>
    <scope>X-RAY CRYSTALLOGRAPHY (1.49 ANGSTROMS) OF 42-144 AND 21-31 IN COMPLEX WITH 3',3'-C-DI-GMP</scope>
    <scope>PHOSPHORYLATION AT THR-24</scope>
</reference>
<feature type="domain" description="FHA" evidence="3">
    <location>
        <begin position="67"/>
        <end position="116"/>
    </location>
</feature>
<dbReference type="STRING" id="264462.Bd0742"/>
<evidence type="ECO:0000256" key="1">
    <source>
        <dbReference type="ARBA" id="ARBA00012528"/>
    </source>
</evidence>
<dbReference type="InterPro" id="IPR000253">
    <property type="entry name" value="FHA_dom"/>
</dbReference>
<dbReference type="AlphaFoldDB" id="Q6MPU8"/>
<evidence type="ECO:0000313" key="6">
    <source>
        <dbReference type="Proteomes" id="UP000008080"/>
    </source>
</evidence>
<evidence type="ECO:0007829" key="9">
    <source>
        <dbReference type="PDB" id="6HC1"/>
    </source>
</evidence>
<keyword evidence="7" id="KW-0547">Nucleotide-binding</keyword>
<dbReference type="SMR" id="Q6MPU8"/>
<keyword evidence="7 8" id="KW-0002">3D-structure</keyword>